<dbReference type="SUPFAM" id="SSF49401">
    <property type="entry name" value="Bacterial adhesins"/>
    <property type="match status" value="1"/>
</dbReference>
<evidence type="ECO:0000259" key="6">
    <source>
        <dbReference type="Pfam" id="PF00419"/>
    </source>
</evidence>
<dbReference type="EMBL" id="VUBA01000066">
    <property type="protein sequence ID" value="MPQ84706.1"/>
    <property type="molecule type" value="Genomic_DNA"/>
</dbReference>
<dbReference type="PANTHER" id="PTHR33420:SF3">
    <property type="entry name" value="FIMBRIAL SUBUNIT ELFA"/>
    <property type="match status" value="1"/>
</dbReference>
<name>A0A5N7JTS2_9PSED</name>
<keyword evidence="4" id="KW-0281">Fimbrium</keyword>
<organism evidence="7 9">
    <name type="scientific">Pseudomonas kitaguniensis</name>
    <dbReference type="NCBI Taxonomy" id="2607908"/>
    <lineage>
        <taxon>Bacteria</taxon>
        <taxon>Pseudomonadati</taxon>
        <taxon>Pseudomonadota</taxon>
        <taxon>Gammaproteobacteria</taxon>
        <taxon>Pseudomonadales</taxon>
        <taxon>Pseudomonadaceae</taxon>
        <taxon>Pseudomonas</taxon>
    </lineage>
</organism>
<dbReference type="Gene3D" id="2.60.40.1090">
    <property type="entry name" value="Fimbrial-type adhesion domain"/>
    <property type="match status" value="1"/>
</dbReference>
<dbReference type="Proteomes" id="UP000326112">
    <property type="component" value="Unassembled WGS sequence"/>
</dbReference>
<dbReference type="Pfam" id="PF00419">
    <property type="entry name" value="Fimbrial"/>
    <property type="match status" value="1"/>
</dbReference>
<comment type="similarity">
    <text evidence="2">Belongs to the fimbrial protein family.</text>
</comment>
<gene>
    <name evidence="8" type="ORF">F0169_23030</name>
    <name evidence="7" type="ORF">F0170_12390</name>
</gene>
<dbReference type="InterPro" id="IPR008966">
    <property type="entry name" value="Adhesion_dom_sf"/>
</dbReference>
<feature type="domain" description="Fimbrial-type adhesion" evidence="6">
    <location>
        <begin position="40"/>
        <end position="202"/>
    </location>
</feature>
<evidence type="ECO:0000256" key="3">
    <source>
        <dbReference type="ARBA" id="ARBA00022729"/>
    </source>
</evidence>
<dbReference type="PANTHER" id="PTHR33420">
    <property type="entry name" value="FIMBRIAL SUBUNIT ELFA-RELATED"/>
    <property type="match status" value="1"/>
</dbReference>
<dbReference type="EMBL" id="VUAZ01000150">
    <property type="protein sequence ID" value="MPR04692.1"/>
    <property type="molecule type" value="Genomic_DNA"/>
</dbReference>
<evidence type="ECO:0000256" key="4">
    <source>
        <dbReference type="ARBA" id="ARBA00023263"/>
    </source>
</evidence>
<evidence type="ECO:0000313" key="8">
    <source>
        <dbReference type="EMBL" id="MPR04692.1"/>
    </source>
</evidence>
<keyword evidence="3 5" id="KW-0732">Signal</keyword>
<dbReference type="InterPro" id="IPR000259">
    <property type="entry name" value="Adhesion_dom_fimbrial"/>
</dbReference>
<evidence type="ECO:0000256" key="1">
    <source>
        <dbReference type="ARBA" id="ARBA00004561"/>
    </source>
</evidence>
<reference evidence="7 9" key="1">
    <citation type="submission" date="2019-09" db="EMBL/GenBank/DDBJ databases">
        <title>The draft genomes of Allium pathogen Pseudomonas sp.</title>
        <authorList>
            <person name="Fujikawa T."/>
            <person name="Sawada H."/>
        </authorList>
    </citation>
    <scope>NUCLEOTIDE SEQUENCE [LARGE SCALE GENOMIC DNA]</scope>
    <source>
        <strain evidence="7 9">MAFF 730085</strain>
    </source>
</reference>
<feature type="signal peptide" evidence="5">
    <location>
        <begin position="1"/>
        <end position="22"/>
    </location>
</feature>
<evidence type="ECO:0000313" key="9">
    <source>
        <dbReference type="Proteomes" id="UP000325438"/>
    </source>
</evidence>
<dbReference type="Proteomes" id="UP000325438">
    <property type="component" value="Unassembled WGS sequence"/>
</dbReference>
<reference evidence="8 10" key="3">
    <citation type="journal article" date="2023" name="Plant Pathol.">
        <title>Dismantling and reorganizing Pseudomonas marginalis sensu#lato.</title>
        <authorList>
            <person name="Sawada H."/>
            <person name="Fujikawa T."/>
            <person name="Satou M."/>
        </authorList>
    </citation>
    <scope>NUCLEOTIDE SEQUENCE [LARGE SCALE GENOMIC DNA]</scope>
    <source>
        <strain evidence="8 10">MAFF 212408</strain>
    </source>
</reference>
<evidence type="ECO:0000313" key="7">
    <source>
        <dbReference type="EMBL" id="MPQ84706.1"/>
    </source>
</evidence>
<dbReference type="AlphaFoldDB" id="A0A5N7JTS2"/>
<reference evidence="8 10" key="2">
    <citation type="journal article" date="2020" name="Int. J. Syst. Evol. Microbiol.">
        <title>Pseudomonas kitaguniensis sp. nov., a pathogen causing bacterial rot of Welsh onion in Japan.</title>
        <authorList>
            <person name="Sawada H."/>
            <person name="Fujikawa T."/>
            <person name="Nishiwaki Y."/>
            <person name="Horita H."/>
        </authorList>
    </citation>
    <scope>NUCLEOTIDE SEQUENCE [LARGE SCALE GENOMIC DNA]</scope>
    <source>
        <strain evidence="8 10">MAFF 212408</strain>
    </source>
</reference>
<dbReference type="InterPro" id="IPR036937">
    <property type="entry name" value="Adhesion_dom_fimbrial_sf"/>
</dbReference>
<sequence length="203" mass="20121">MKKFSLAVIASAIIAASGSAFAEGEAAPAPTPTLGGSGKITFTGVINNDACSVDGANADRTISVDMGNVSIKDMGTAENPTAGRVTAKDFNLNVNCNQGTKVAMIFDANNGGSGLVTGKNVLALTPGSATAQNVGIALLDDKGALINLSSPTTARIESAMRGQGSEGGDATLSFAAAYVTTGAAGTATAGRGDATLPFILQYE</sequence>
<feature type="chain" id="PRO_5024921833" evidence="5">
    <location>
        <begin position="23"/>
        <end position="203"/>
    </location>
</feature>
<protein>
    <submittedName>
        <fullName evidence="7">Type 1 fimbrial protein</fullName>
    </submittedName>
</protein>
<dbReference type="RefSeq" id="WP_058412835.1">
    <property type="nucleotide sequence ID" value="NZ_JBLZPT010000001.1"/>
</dbReference>
<proteinExistence type="inferred from homology"/>
<evidence type="ECO:0000256" key="2">
    <source>
        <dbReference type="ARBA" id="ARBA00006671"/>
    </source>
</evidence>
<keyword evidence="10" id="KW-1185">Reference proteome</keyword>
<comment type="subcellular location">
    <subcellularLocation>
        <location evidence="1">Fimbrium</location>
    </subcellularLocation>
</comment>
<dbReference type="InterPro" id="IPR050263">
    <property type="entry name" value="Bact_Fimbrial_Adh_Pro"/>
</dbReference>
<dbReference type="GO" id="GO:0043709">
    <property type="term" value="P:cell adhesion involved in single-species biofilm formation"/>
    <property type="evidence" value="ECO:0007669"/>
    <property type="project" value="TreeGrafter"/>
</dbReference>
<accession>A0A5N7JTS2</accession>
<comment type="caution">
    <text evidence="7">The sequence shown here is derived from an EMBL/GenBank/DDBJ whole genome shotgun (WGS) entry which is preliminary data.</text>
</comment>
<evidence type="ECO:0000256" key="5">
    <source>
        <dbReference type="SAM" id="SignalP"/>
    </source>
</evidence>
<evidence type="ECO:0000313" key="10">
    <source>
        <dbReference type="Proteomes" id="UP000326112"/>
    </source>
</evidence>
<dbReference type="GO" id="GO:0009289">
    <property type="term" value="C:pilus"/>
    <property type="evidence" value="ECO:0007669"/>
    <property type="project" value="UniProtKB-SubCell"/>
</dbReference>